<evidence type="ECO:0000313" key="2">
    <source>
        <dbReference type="Proteomes" id="UP000287651"/>
    </source>
</evidence>
<gene>
    <name evidence="1" type="ORF">B296_00023190</name>
</gene>
<protein>
    <submittedName>
        <fullName evidence="1">Uncharacterized protein</fullName>
    </submittedName>
</protein>
<accession>A0A427AVJ9</accession>
<comment type="caution">
    <text evidence="1">The sequence shown here is derived from an EMBL/GenBank/DDBJ whole genome shotgun (WGS) entry which is preliminary data.</text>
</comment>
<dbReference type="EMBL" id="AMZH03001185">
    <property type="protein sequence ID" value="RRT80289.1"/>
    <property type="molecule type" value="Genomic_DNA"/>
</dbReference>
<dbReference type="AlphaFoldDB" id="A0A427AVJ9"/>
<sequence length="76" mass="8561">MASAHAPTTGMWLSLVHGWHPPLGCGYRLRTTTNVWLQLAWVLHMRRPLERGGYRLHTATSARLLPVQPLPARGHC</sequence>
<dbReference type="Proteomes" id="UP000287651">
    <property type="component" value="Unassembled WGS sequence"/>
</dbReference>
<reference evidence="1 2" key="1">
    <citation type="journal article" date="2014" name="Agronomy (Basel)">
        <title>A Draft Genome Sequence for Ensete ventricosum, the Drought-Tolerant Tree Against Hunger.</title>
        <authorList>
            <person name="Harrison J."/>
            <person name="Moore K.A."/>
            <person name="Paszkiewicz K."/>
            <person name="Jones T."/>
            <person name="Grant M."/>
            <person name="Ambacheew D."/>
            <person name="Muzemil S."/>
            <person name="Studholme D.J."/>
        </authorList>
    </citation>
    <scope>NUCLEOTIDE SEQUENCE [LARGE SCALE GENOMIC DNA]</scope>
</reference>
<proteinExistence type="predicted"/>
<organism evidence="1 2">
    <name type="scientific">Ensete ventricosum</name>
    <name type="common">Abyssinian banana</name>
    <name type="synonym">Musa ensete</name>
    <dbReference type="NCBI Taxonomy" id="4639"/>
    <lineage>
        <taxon>Eukaryota</taxon>
        <taxon>Viridiplantae</taxon>
        <taxon>Streptophyta</taxon>
        <taxon>Embryophyta</taxon>
        <taxon>Tracheophyta</taxon>
        <taxon>Spermatophyta</taxon>
        <taxon>Magnoliopsida</taxon>
        <taxon>Liliopsida</taxon>
        <taxon>Zingiberales</taxon>
        <taxon>Musaceae</taxon>
        <taxon>Ensete</taxon>
    </lineage>
</organism>
<name>A0A427AVJ9_ENSVE</name>
<evidence type="ECO:0000313" key="1">
    <source>
        <dbReference type="EMBL" id="RRT80289.1"/>
    </source>
</evidence>